<dbReference type="OrthoDB" id="5914890at2759"/>
<dbReference type="NCBIfam" id="TIGR00231">
    <property type="entry name" value="small_GTP"/>
    <property type="match status" value="1"/>
</dbReference>
<evidence type="ECO:0000313" key="3">
    <source>
        <dbReference type="EnsemblMetazoa" id="XP_016660492.1"/>
    </source>
</evidence>
<sequence>MYCTNVTNGKYYGYSILSNIGSSIKLYLKMEISMASTDSVKVLVVGDSGVGKTCLVNLMSNNKVVKNPKWTVGVTVEIKLYKYMEGTPRQRNCFIEMWDIGGSSNHKNTRDIFYNAIHGIILVYDLTNLKSSENLHKWLAEILNKDNNSKYKCTDGFDMEQLVGSNRVPILVCGTKLDMAPERGKKSPSTVAAECGADEILINCHDSKSLESSTVASSKFSNFLDRVIQTKYPISNSSPFSQGLYSRQHQYQSSKTPQYPVTRQIIYDGSPTISKNTFFNSKTIHKD</sequence>
<dbReference type="RefSeq" id="XP_016660492.1">
    <property type="nucleotide sequence ID" value="XM_016805003.2"/>
</dbReference>
<dbReference type="PRINTS" id="PR00449">
    <property type="entry name" value="RASTRNSFRMNG"/>
</dbReference>
<dbReference type="GeneID" id="100167254"/>
<dbReference type="SMART" id="SM00174">
    <property type="entry name" value="RHO"/>
    <property type="match status" value="1"/>
</dbReference>
<proteinExistence type="predicted"/>
<accession>A0A8R2D438</accession>
<name>A0A8R2D438_ACYPI</name>
<dbReference type="EnsemblMetazoa" id="XM_016805003.2">
    <property type="protein sequence ID" value="XP_016660492.1"/>
    <property type="gene ID" value="LOC100167254"/>
</dbReference>
<dbReference type="Gene3D" id="3.40.50.300">
    <property type="entry name" value="P-loop containing nucleotide triphosphate hydrolases"/>
    <property type="match status" value="1"/>
</dbReference>
<dbReference type="GO" id="GO:0005525">
    <property type="term" value="F:GTP binding"/>
    <property type="evidence" value="ECO:0007669"/>
    <property type="project" value="UniProtKB-KW"/>
</dbReference>
<dbReference type="PROSITE" id="PS51419">
    <property type="entry name" value="RAB"/>
    <property type="match status" value="1"/>
</dbReference>
<organism evidence="3 4">
    <name type="scientific">Acyrthosiphon pisum</name>
    <name type="common">Pea aphid</name>
    <dbReference type="NCBI Taxonomy" id="7029"/>
    <lineage>
        <taxon>Eukaryota</taxon>
        <taxon>Metazoa</taxon>
        <taxon>Ecdysozoa</taxon>
        <taxon>Arthropoda</taxon>
        <taxon>Hexapoda</taxon>
        <taxon>Insecta</taxon>
        <taxon>Pterygota</taxon>
        <taxon>Neoptera</taxon>
        <taxon>Paraneoptera</taxon>
        <taxon>Hemiptera</taxon>
        <taxon>Sternorrhyncha</taxon>
        <taxon>Aphidomorpha</taxon>
        <taxon>Aphidoidea</taxon>
        <taxon>Aphididae</taxon>
        <taxon>Macrosiphini</taxon>
        <taxon>Acyrthosiphon</taxon>
    </lineage>
</organism>
<dbReference type="InterPro" id="IPR027417">
    <property type="entry name" value="P-loop_NTPase"/>
</dbReference>
<keyword evidence="4" id="KW-1185">Reference proteome</keyword>
<protein>
    <recommendedName>
        <fullName evidence="5">Rab-like protein 3</fullName>
    </recommendedName>
</protein>
<dbReference type="GO" id="GO:0003924">
    <property type="term" value="F:GTPase activity"/>
    <property type="evidence" value="ECO:0007669"/>
    <property type="project" value="InterPro"/>
</dbReference>
<dbReference type="KEGG" id="api:100167254"/>
<reference evidence="3" key="2">
    <citation type="submission" date="2022-06" db="UniProtKB">
        <authorList>
            <consortium name="EnsemblMetazoa"/>
        </authorList>
    </citation>
    <scope>IDENTIFICATION</scope>
</reference>
<evidence type="ECO:0000256" key="2">
    <source>
        <dbReference type="ARBA" id="ARBA00023134"/>
    </source>
</evidence>
<dbReference type="InterPro" id="IPR005225">
    <property type="entry name" value="Small_GTP-bd"/>
</dbReference>
<reference evidence="4" key="1">
    <citation type="submission" date="2010-06" db="EMBL/GenBank/DDBJ databases">
        <authorList>
            <person name="Jiang H."/>
            <person name="Abraham K."/>
            <person name="Ali S."/>
            <person name="Alsbrooks S.L."/>
            <person name="Anim B.N."/>
            <person name="Anosike U.S."/>
            <person name="Attaway T."/>
            <person name="Bandaranaike D.P."/>
            <person name="Battles P.K."/>
            <person name="Bell S.N."/>
            <person name="Bell A.V."/>
            <person name="Beltran B."/>
            <person name="Bickham C."/>
            <person name="Bustamante Y."/>
            <person name="Caleb T."/>
            <person name="Canada A."/>
            <person name="Cardenas V."/>
            <person name="Carter K."/>
            <person name="Chacko J."/>
            <person name="Chandrabose M.N."/>
            <person name="Chavez D."/>
            <person name="Chavez A."/>
            <person name="Chen L."/>
            <person name="Chu H.-S."/>
            <person name="Claassen K.J."/>
            <person name="Cockrell R."/>
            <person name="Collins M."/>
            <person name="Cooper J.A."/>
            <person name="Cree A."/>
            <person name="Curry S.M."/>
            <person name="Da Y."/>
            <person name="Dao M.D."/>
            <person name="Das B."/>
            <person name="Davila M.-L."/>
            <person name="Davy-Carroll L."/>
            <person name="Denson S."/>
            <person name="Dinh H."/>
            <person name="Ebong V.E."/>
            <person name="Edwards J.R."/>
            <person name="Egan A."/>
            <person name="El-Daye J."/>
            <person name="Escobedo L."/>
            <person name="Fernandez S."/>
            <person name="Fernando P.R."/>
            <person name="Flagg N."/>
            <person name="Forbes L.D."/>
            <person name="Fowler R.G."/>
            <person name="Fu Q."/>
            <person name="Gabisi R.A."/>
            <person name="Ganer J."/>
            <person name="Garbino Pronczuk A."/>
            <person name="Garcia R.M."/>
            <person name="Garner T."/>
            <person name="Garrett T.E."/>
            <person name="Gonzalez D.A."/>
            <person name="Hamid H."/>
            <person name="Hawkins E.S."/>
            <person name="Hirani K."/>
            <person name="Hogues M.E."/>
            <person name="Hollins B."/>
            <person name="Hsiao C.-H."/>
            <person name="Jabil R."/>
            <person name="James M.L."/>
            <person name="Jhangiani S.N."/>
            <person name="Johnson B."/>
            <person name="Johnson Q."/>
            <person name="Joshi V."/>
            <person name="Kalu J.B."/>
            <person name="Kam C."/>
            <person name="Kashfia A."/>
            <person name="Keebler J."/>
            <person name="Kisamo H."/>
            <person name="Kovar C.L."/>
            <person name="Lago L.A."/>
            <person name="Lai C.-Y."/>
            <person name="Laidlaw J."/>
            <person name="Lara F."/>
            <person name="Le T.-K."/>
            <person name="Lee S.L."/>
            <person name="Legall F.H."/>
            <person name="Lemon S.J."/>
            <person name="Lewis L.R."/>
            <person name="Li B."/>
            <person name="Liu Y."/>
            <person name="Liu Y.-S."/>
            <person name="Lopez J."/>
            <person name="Lozado R.J."/>
            <person name="Lu J."/>
            <person name="Madu R.C."/>
            <person name="Maheshwari M."/>
            <person name="Maheshwari R."/>
            <person name="Malloy K."/>
            <person name="Martinez E."/>
            <person name="Mathew T."/>
            <person name="Mercado I.C."/>
            <person name="Mercado C."/>
            <person name="Meyer B."/>
            <person name="Montgomery K."/>
            <person name="Morgan M.B."/>
            <person name="Munidasa M."/>
            <person name="Nazareth L.V."/>
            <person name="Nelson J."/>
            <person name="Ng B.M."/>
            <person name="Nguyen N.B."/>
            <person name="Nguyen P.Q."/>
            <person name="Nguyen T."/>
            <person name="Obregon M."/>
            <person name="Okwuonu G.O."/>
            <person name="Onwere C.G."/>
            <person name="Orozco G."/>
            <person name="Parra A."/>
            <person name="Patel S."/>
            <person name="Patil S."/>
            <person name="Perez A."/>
            <person name="Perez Y."/>
            <person name="Pham C."/>
            <person name="Primus E.L."/>
            <person name="Pu L.-L."/>
            <person name="Puazo M."/>
            <person name="Qin X."/>
            <person name="Quiroz J.B."/>
            <person name="Reese J."/>
            <person name="Richards S."/>
            <person name="Rives C.M."/>
            <person name="Robberts R."/>
            <person name="Ruiz S.J."/>
            <person name="Ruiz M.J."/>
            <person name="Santibanez J."/>
            <person name="Schneider B.W."/>
            <person name="Sisson I."/>
            <person name="Smith M."/>
            <person name="Sodergren E."/>
            <person name="Song X.-Z."/>
            <person name="Song B.B."/>
            <person name="Summersgill H."/>
            <person name="Thelus R."/>
            <person name="Thornton R.D."/>
            <person name="Trejos Z.Y."/>
            <person name="Usmani K."/>
            <person name="Vattathil S."/>
            <person name="Villasana D."/>
            <person name="Walker D.L."/>
            <person name="Wang S."/>
            <person name="Wang K."/>
            <person name="White C.S."/>
            <person name="Williams A.C."/>
            <person name="Williamson J."/>
            <person name="Wilson K."/>
            <person name="Woghiren I.O."/>
            <person name="Woodworth J.R."/>
            <person name="Worley K.C."/>
            <person name="Wright R.A."/>
            <person name="Wu W."/>
            <person name="Young L."/>
            <person name="Zhang L."/>
            <person name="Zhang J."/>
            <person name="Zhu Y."/>
            <person name="Muzny D.M."/>
            <person name="Weinstock G."/>
            <person name="Gibbs R.A."/>
        </authorList>
    </citation>
    <scope>NUCLEOTIDE SEQUENCE [LARGE SCALE GENOMIC DNA]</scope>
    <source>
        <strain evidence="4">LSR1</strain>
    </source>
</reference>
<dbReference type="InterPro" id="IPR001806">
    <property type="entry name" value="Small_GTPase"/>
</dbReference>
<evidence type="ECO:0008006" key="5">
    <source>
        <dbReference type="Google" id="ProtNLM"/>
    </source>
</evidence>
<keyword evidence="2" id="KW-0342">GTP-binding</keyword>
<dbReference type="PANTHER" id="PTHR24073">
    <property type="entry name" value="DRAB5-RELATED"/>
    <property type="match status" value="1"/>
</dbReference>
<dbReference type="SMART" id="SM00175">
    <property type="entry name" value="RAB"/>
    <property type="match status" value="1"/>
</dbReference>
<keyword evidence="1" id="KW-0547">Nucleotide-binding</keyword>
<evidence type="ECO:0000313" key="4">
    <source>
        <dbReference type="Proteomes" id="UP000007819"/>
    </source>
</evidence>
<dbReference type="Proteomes" id="UP000007819">
    <property type="component" value="Chromosome A1"/>
</dbReference>
<evidence type="ECO:0000256" key="1">
    <source>
        <dbReference type="ARBA" id="ARBA00022741"/>
    </source>
</evidence>
<dbReference type="SUPFAM" id="SSF52540">
    <property type="entry name" value="P-loop containing nucleoside triphosphate hydrolases"/>
    <property type="match status" value="1"/>
</dbReference>
<dbReference type="Pfam" id="PF08477">
    <property type="entry name" value="Roc"/>
    <property type="match status" value="1"/>
</dbReference>
<dbReference type="AlphaFoldDB" id="A0A8R2D438"/>